<protein>
    <submittedName>
        <fullName evidence="2">Uncharacterized protein</fullName>
    </submittedName>
</protein>
<feature type="transmembrane region" description="Helical" evidence="1">
    <location>
        <begin position="50"/>
        <end position="67"/>
    </location>
</feature>
<gene>
    <name evidence="2" type="ORF">D4N35_015810</name>
</gene>
<keyword evidence="1" id="KW-0812">Transmembrane</keyword>
<sequence>MKKYLVFIISFVLLYMVFQIVSGAILTAFYTPDFSAIRGNLNQEAMFGKSSIPLFVILIIATFAYFLSQKTFKTAKS</sequence>
<dbReference type="EMBL" id="QYTU02000046">
    <property type="protein sequence ID" value="RWR05292.1"/>
    <property type="molecule type" value="Genomic_DNA"/>
</dbReference>
<evidence type="ECO:0000256" key="1">
    <source>
        <dbReference type="SAM" id="Phobius"/>
    </source>
</evidence>
<proteinExistence type="predicted"/>
<organism evidence="2 3">
    <name type="scientific">Siminovitchia fortis</name>
    <dbReference type="NCBI Taxonomy" id="254758"/>
    <lineage>
        <taxon>Bacteria</taxon>
        <taxon>Bacillati</taxon>
        <taxon>Bacillota</taxon>
        <taxon>Bacilli</taxon>
        <taxon>Bacillales</taxon>
        <taxon>Bacillaceae</taxon>
        <taxon>Siminovitchia</taxon>
    </lineage>
</organism>
<dbReference type="AlphaFoldDB" id="A0A443IKR5"/>
<keyword evidence="1" id="KW-1133">Transmembrane helix</keyword>
<dbReference type="OrthoDB" id="2454526at2"/>
<accession>A0A443IKR5</accession>
<keyword evidence="3" id="KW-1185">Reference proteome</keyword>
<comment type="caution">
    <text evidence="2">The sequence shown here is derived from an EMBL/GenBank/DDBJ whole genome shotgun (WGS) entry which is preliminary data.</text>
</comment>
<reference evidence="2" key="1">
    <citation type="submission" date="2018-12" db="EMBL/GenBank/DDBJ databases">
        <authorList>
            <person name="Sun L."/>
            <person name="Chen Z."/>
        </authorList>
    </citation>
    <scope>NUCLEOTIDE SEQUENCE [LARGE SCALE GENOMIC DNA]</scope>
    <source>
        <strain evidence="2">DSM 16012</strain>
    </source>
</reference>
<name>A0A443IKR5_9BACI</name>
<dbReference type="Proteomes" id="UP000273811">
    <property type="component" value="Unassembled WGS sequence"/>
</dbReference>
<dbReference type="RefSeq" id="WP_120075414.1">
    <property type="nucleotide sequence ID" value="NZ_CP126113.1"/>
</dbReference>
<keyword evidence="1" id="KW-0472">Membrane</keyword>
<evidence type="ECO:0000313" key="2">
    <source>
        <dbReference type="EMBL" id="RWR05292.1"/>
    </source>
</evidence>
<evidence type="ECO:0000313" key="3">
    <source>
        <dbReference type="Proteomes" id="UP000273811"/>
    </source>
</evidence>
<feature type="transmembrane region" description="Helical" evidence="1">
    <location>
        <begin position="7"/>
        <end position="30"/>
    </location>
</feature>